<dbReference type="RefSeq" id="WP_328740660.1">
    <property type="nucleotide sequence ID" value="NZ_CP108036.1"/>
</dbReference>
<accession>A0ABZ1QLI8</accession>
<evidence type="ECO:0000313" key="1">
    <source>
        <dbReference type="EMBL" id="WUN83177.1"/>
    </source>
</evidence>
<sequence length="67" mass="7258">MQTSADAEPEVAEAGLETLCTIWRRDGVVGEDLLLKLDPRAQGRVRALRRQGAEPLVRTAAIGFDAP</sequence>
<evidence type="ECO:0000313" key="2">
    <source>
        <dbReference type="Proteomes" id="UP001432312"/>
    </source>
</evidence>
<organism evidence="1 2">
    <name type="scientific">Streptomyces erythrochromogenes</name>
    <dbReference type="NCBI Taxonomy" id="285574"/>
    <lineage>
        <taxon>Bacteria</taxon>
        <taxon>Bacillati</taxon>
        <taxon>Actinomycetota</taxon>
        <taxon>Actinomycetes</taxon>
        <taxon>Kitasatosporales</taxon>
        <taxon>Streptomycetaceae</taxon>
        <taxon>Streptomyces</taxon>
    </lineage>
</organism>
<gene>
    <name evidence="1" type="ORF">OHA91_34465</name>
</gene>
<keyword evidence="2" id="KW-1185">Reference proteome</keyword>
<name>A0ABZ1QLI8_9ACTN</name>
<dbReference type="Proteomes" id="UP001432312">
    <property type="component" value="Chromosome"/>
</dbReference>
<proteinExistence type="predicted"/>
<dbReference type="GeneID" id="95501263"/>
<reference evidence="1" key="1">
    <citation type="submission" date="2022-10" db="EMBL/GenBank/DDBJ databases">
        <title>The complete genomes of actinobacterial strains from the NBC collection.</title>
        <authorList>
            <person name="Joergensen T.S."/>
            <person name="Alvarez Arevalo M."/>
            <person name="Sterndorff E.B."/>
            <person name="Faurdal D."/>
            <person name="Vuksanovic O."/>
            <person name="Mourched A.-S."/>
            <person name="Charusanti P."/>
            <person name="Shaw S."/>
            <person name="Blin K."/>
            <person name="Weber T."/>
        </authorList>
    </citation>
    <scope>NUCLEOTIDE SEQUENCE</scope>
    <source>
        <strain evidence="1">NBC_00303</strain>
    </source>
</reference>
<dbReference type="EMBL" id="CP108036">
    <property type="protein sequence ID" value="WUN83177.1"/>
    <property type="molecule type" value="Genomic_DNA"/>
</dbReference>
<protein>
    <submittedName>
        <fullName evidence="1">Uncharacterized protein</fullName>
    </submittedName>
</protein>